<dbReference type="AlphaFoldDB" id="A0A934TMM9"/>
<keyword evidence="2" id="KW-1185">Reference proteome</keyword>
<reference evidence="1" key="2">
    <citation type="journal article" date="2020" name="Microorganisms">
        <title>Osmotic Adaptation and Compatible Solute Biosynthesis of Phototrophic Bacteria as Revealed from Genome Analyses.</title>
        <authorList>
            <person name="Imhoff J.F."/>
            <person name="Rahn T."/>
            <person name="Kunzel S."/>
            <person name="Keller A."/>
            <person name="Neulinger S.C."/>
        </authorList>
    </citation>
    <scope>NUCLEOTIDE SEQUENCE</scope>
    <source>
        <strain evidence="1">LMG 28126</strain>
    </source>
</reference>
<dbReference type="Gene3D" id="3.40.50.300">
    <property type="entry name" value="P-loop containing nucleotide triphosphate hydrolases"/>
    <property type="match status" value="1"/>
</dbReference>
<comment type="caution">
    <text evidence="1">The sequence shown here is derived from an EMBL/GenBank/DDBJ whole genome shotgun (WGS) entry which is preliminary data.</text>
</comment>
<protein>
    <recommendedName>
        <fullName evidence="3">Sulfotransferase family protein</fullName>
    </recommendedName>
</protein>
<accession>A0A934TMM9</accession>
<dbReference type="RefSeq" id="WP_201158197.1">
    <property type="nucleotide sequence ID" value="NZ_NHSD01000305.1"/>
</dbReference>
<name>A0A934TMM9_9RHOB</name>
<dbReference type="EMBL" id="NHSD01000305">
    <property type="protein sequence ID" value="MBK5928433.1"/>
    <property type="molecule type" value="Genomic_DNA"/>
</dbReference>
<sequence>MPTSTAQAATGGRKILFLHIGSHKTATTFLQSSLARNRAALDALGILYPRAGRIHEAHFRLCWELKDPALRDTPLPSLPLWSELLAELDAAPQPVAVLSSEEFGLGLDPTRLEALKAHHDVRVIFYLRSPDSHMESFYNQFVKDFDTREPRTIETYIAEEGLFFLDAMRLLRPWMEMFGADAIRLRLFDRAHLPDGILADFLRTLGLASWPEFRPPAPSVLHKVSLPPDALEYLRISNPWLDRREGHHDFVVRLVEMAKANAEALQETRAGILSLKARQTLRRRFRDSNFEAARTFLGAPRTPFPPLDAPLPPADFDTRPPEACAATMGRVAAMIRNMG</sequence>
<proteinExistence type="predicted"/>
<evidence type="ECO:0008006" key="3">
    <source>
        <dbReference type="Google" id="ProtNLM"/>
    </source>
</evidence>
<reference evidence="1" key="1">
    <citation type="submission" date="2017-05" db="EMBL/GenBank/DDBJ databases">
        <authorList>
            <person name="Imhoff J.F."/>
            <person name="Rahn T."/>
            <person name="Kuenzel S."/>
            <person name="Neulinger S.C."/>
        </authorList>
    </citation>
    <scope>NUCLEOTIDE SEQUENCE</scope>
    <source>
        <strain evidence="1">LMG 28126</strain>
    </source>
</reference>
<evidence type="ECO:0000313" key="1">
    <source>
        <dbReference type="EMBL" id="MBK5928433.1"/>
    </source>
</evidence>
<evidence type="ECO:0000313" key="2">
    <source>
        <dbReference type="Proteomes" id="UP000706333"/>
    </source>
</evidence>
<dbReference type="Proteomes" id="UP000706333">
    <property type="component" value="Unassembled WGS sequence"/>
</dbReference>
<organism evidence="1 2">
    <name type="scientific">Rhodobaculum claviforme</name>
    <dbReference type="NCBI Taxonomy" id="1549854"/>
    <lineage>
        <taxon>Bacteria</taxon>
        <taxon>Pseudomonadati</taxon>
        <taxon>Pseudomonadota</taxon>
        <taxon>Alphaproteobacteria</taxon>
        <taxon>Rhodobacterales</taxon>
        <taxon>Paracoccaceae</taxon>
        <taxon>Rhodobaculum</taxon>
    </lineage>
</organism>
<gene>
    <name evidence="1" type="ORF">CCR87_14015</name>
</gene>
<dbReference type="SUPFAM" id="SSF52540">
    <property type="entry name" value="P-loop containing nucleoside triphosphate hydrolases"/>
    <property type="match status" value="1"/>
</dbReference>
<dbReference type="InterPro" id="IPR027417">
    <property type="entry name" value="P-loop_NTPase"/>
</dbReference>